<reference evidence="2 3" key="1">
    <citation type="submission" date="2017-08" db="EMBL/GenBank/DDBJ databases">
        <title>Infants hospitalized years apart are colonized by the same room-sourced microbial strains.</title>
        <authorList>
            <person name="Brooks B."/>
            <person name="Olm M.R."/>
            <person name="Firek B.A."/>
            <person name="Baker R."/>
            <person name="Thomas B.C."/>
            <person name="Morowitz M.J."/>
            <person name="Banfield J.F."/>
        </authorList>
    </citation>
    <scope>NUCLEOTIDE SEQUENCE [LARGE SCALE GENOMIC DNA]</scope>
    <source>
        <strain evidence="2">S2_018_000_R2_104</strain>
    </source>
</reference>
<comment type="caution">
    <text evidence="2">The sequence shown here is derived from an EMBL/GenBank/DDBJ whole genome shotgun (WGS) entry which is preliminary data.</text>
</comment>
<protein>
    <submittedName>
        <fullName evidence="2">Uncharacterized protein</fullName>
    </submittedName>
</protein>
<accession>A0A2W4ZV46</accession>
<evidence type="ECO:0000313" key="3">
    <source>
        <dbReference type="Proteomes" id="UP000249557"/>
    </source>
</evidence>
<feature type="region of interest" description="Disordered" evidence="1">
    <location>
        <begin position="1"/>
        <end position="42"/>
    </location>
</feature>
<proteinExistence type="predicted"/>
<name>A0A2W4ZV46_9BACT</name>
<dbReference type="EMBL" id="QFNK01000124">
    <property type="protein sequence ID" value="PZO86154.1"/>
    <property type="molecule type" value="Genomic_DNA"/>
</dbReference>
<dbReference type="AlphaFoldDB" id="A0A2W4ZV46"/>
<evidence type="ECO:0000313" key="2">
    <source>
        <dbReference type="EMBL" id="PZO86154.1"/>
    </source>
</evidence>
<gene>
    <name evidence="2" type="ORF">DI626_06755</name>
</gene>
<feature type="non-terminal residue" evidence="2">
    <location>
        <position position="164"/>
    </location>
</feature>
<evidence type="ECO:0000256" key="1">
    <source>
        <dbReference type="SAM" id="MobiDB-lite"/>
    </source>
</evidence>
<organism evidence="2 3">
    <name type="scientific">Micavibrio aeruginosavorus</name>
    <dbReference type="NCBI Taxonomy" id="349221"/>
    <lineage>
        <taxon>Bacteria</taxon>
        <taxon>Pseudomonadati</taxon>
        <taxon>Bdellovibrionota</taxon>
        <taxon>Bdellovibrionia</taxon>
        <taxon>Bdellovibrionales</taxon>
        <taxon>Pseudobdellovibrionaceae</taxon>
        <taxon>Micavibrio</taxon>
    </lineage>
</organism>
<feature type="compositionally biased region" description="Low complexity" evidence="1">
    <location>
        <begin position="30"/>
        <end position="41"/>
    </location>
</feature>
<dbReference type="Proteomes" id="UP000249557">
    <property type="component" value="Unassembled WGS sequence"/>
</dbReference>
<sequence>MAKKTGNEQAADALDKAQTEIFPSLEIAPEEPQAVAEPANAMPSIEMAGAAPVQAPKEDETLQEDAEAFFDALSEINARIDLTSQALAKIFQPKTAGKPETPQQAAFNGASANNDLKIIAERYPHLKSQAKKATFFNETSAIIAEQKKITFAPLPAKNGQSPQT</sequence>